<feature type="transmembrane region" description="Helical" evidence="13">
    <location>
        <begin position="157"/>
        <end position="177"/>
    </location>
</feature>
<dbReference type="GO" id="GO:1903607">
    <property type="term" value="P:cytochrome c biosynthetic process"/>
    <property type="evidence" value="ECO:0007669"/>
    <property type="project" value="TreeGrafter"/>
</dbReference>
<dbReference type="PIRSF" id="PIRSF002764">
    <property type="entry name" value="CcmB"/>
    <property type="match status" value="1"/>
</dbReference>
<sequence length="214" mass="21357">MGAFRSLILRDVRRAWIGGGALLPVAFFLLVAILFPFAVGPDAALLARVGGGVLWAATLLAALIPVERLVAPDLASGVIDQLLVRGQSAATIALAKLVAHWLSFAPPILIAVLLAAALLDLPHDTLIRVEIGLLIGTPGLAALALAVGALTATLRGAGALAGLLILPLAIPLLIFGAGSLDGGTGALKLLAAVSLLLVAGAPLVAGAAIRASLD</sequence>
<keyword evidence="9 12" id="KW-0201">Cytochrome c-type biogenesis</keyword>
<evidence type="ECO:0000256" key="12">
    <source>
        <dbReference type="PIRNR" id="PIRNR002764"/>
    </source>
</evidence>
<dbReference type="InterPro" id="IPR003544">
    <property type="entry name" value="Cyt_c_biogenesis_CcmB"/>
</dbReference>
<dbReference type="Proteomes" id="UP000315673">
    <property type="component" value="Chromosome"/>
</dbReference>
<evidence type="ECO:0000256" key="1">
    <source>
        <dbReference type="ARBA" id="ARBA00002442"/>
    </source>
</evidence>
<evidence type="ECO:0000256" key="11">
    <source>
        <dbReference type="ARBA" id="ARBA00023136"/>
    </source>
</evidence>
<evidence type="ECO:0000256" key="7">
    <source>
        <dbReference type="ARBA" id="ARBA00022519"/>
    </source>
</evidence>
<keyword evidence="11 12" id="KW-0472">Membrane</keyword>
<dbReference type="InterPro" id="IPR026031">
    <property type="entry name" value="Cyt_c_CcmB_bac"/>
</dbReference>
<feature type="transmembrane region" description="Helical" evidence="13">
    <location>
        <begin position="131"/>
        <end position="150"/>
    </location>
</feature>
<protein>
    <recommendedName>
        <fullName evidence="4 12">Heme exporter protein B</fullName>
    </recommendedName>
</protein>
<evidence type="ECO:0000256" key="2">
    <source>
        <dbReference type="ARBA" id="ARBA00004429"/>
    </source>
</evidence>
<feature type="transmembrane region" description="Helical" evidence="13">
    <location>
        <begin position="45"/>
        <end position="66"/>
    </location>
</feature>
<dbReference type="GO" id="GO:0015232">
    <property type="term" value="F:heme transmembrane transporter activity"/>
    <property type="evidence" value="ECO:0007669"/>
    <property type="project" value="InterPro"/>
</dbReference>
<dbReference type="PANTHER" id="PTHR30070">
    <property type="entry name" value="HEME EXPORTER PROTEIN B"/>
    <property type="match status" value="1"/>
</dbReference>
<dbReference type="Pfam" id="PF03379">
    <property type="entry name" value="CcmB"/>
    <property type="match status" value="1"/>
</dbReference>
<keyword evidence="6 12" id="KW-1003">Cell membrane</keyword>
<dbReference type="GO" id="GO:0005886">
    <property type="term" value="C:plasma membrane"/>
    <property type="evidence" value="ECO:0007669"/>
    <property type="project" value="UniProtKB-SubCell"/>
</dbReference>
<reference evidence="14 15" key="1">
    <citation type="submission" date="2019-07" db="EMBL/GenBank/DDBJ databases">
        <title>Full genome sequence of Sphingomonas sp. 4R-6-7(HKS19).</title>
        <authorList>
            <person name="Im W.-T."/>
        </authorList>
    </citation>
    <scope>NUCLEOTIDE SEQUENCE [LARGE SCALE GENOMIC DNA]</scope>
    <source>
        <strain evidence="14 15">HKS19</strain>
    </source>
</reference>
<proteinExistence type="inferred from homology"/>
<comment type="subcellular location">
    <subcellularLocation>
        <location evidence="2">Cell inner membrane</location>
        <topology evidence="2">Multi-pass membrane protein</topology>
    </subcellularLocation>
</comment>
<evidence type="ECO:0000256" key="10">
    <source>
        <dbReference type="ARBA" id="ARBA00022989"/>
    </source>
</evidence>
<dbReference type="PANTHER" id="PTHR30070:SF1">
    <property type="entry name" value="CYTOCHROME C BIOGENESIS B-RELATED"/>
    <property type="match status" value="1"/>
</dbReference>
<evidence type="ECO:0000313" key="14">
    <source>
        <dbReference type="EMBL" id="QDZ06169.1"/>
    </source>
</evidence>
<comment type="similarity">
    <text evidence="3 12">Belongs to the CcmB/CycW/HelB family.</text>
</comment>
<evidence type="ECO:0000256" key="3">
    <source>
        <dbReference type="ARBA" id="ARBA00010544"/>
    </source>
</evidence>
<feature type="transmembrane region" description="Helical" evidence="13">
    <location>
        <begin position="189"/>
        <end position="209"/>
    </location>
</feature>
<evidence type="ECO:0000256" key="5">
    <source>
        <dbReference type="ARBA" id="ARBA00022448"/>
    </source>
</evidence>
<comment type="function">
    <text evidence="1 12">Required for the export of heme to the periplasm for the biogenesis of c-type cytochromes.</text>
</comment>
<dbReference type="AlphaFoldDB" id="A0A5B8LE24"/>
<evidence type="ECO:0000256" key="9">
    <source>
        <dbReference type="ARBA" id="ARBA00022748"/>
    </source>
</evidence>
<accession>A0A5B8LE24</accession>
<dbReference type="OrthoDB" id="9812915at2"/>
<organism evidence="14 15">
    <name type="scientific">Sphingomonas panacisoli</name>
    <dbReference type="NCBI Taxonomy" id="1813879"/>
    <lineage>
        <taxon>Bacteria</taxon>
        <taxon>Pseudomonadati</taxon>
        <taxon>Pseudomonadota</taxon>
        <taxon>Alphaproteobacteria</taxon>
        <taxon>Sphingomonadales</taxon>
        <taxon>Sphingomonadaceae</taxon>
        <taxon>Sphingomonas</taxon>
    </lineage>
</organism>
<dbReference type="GO" id="GO:0017004">
    <property type="term" value="P:cytochrome complex assembly"/>
    <property type="evidence" value="ECO:0007669"/>
    <property type="project" value="UniProtKB-KW"/>
</dbReference>
<keyword evidence="8 13" id="KW-0812">Transmembrane</keyword>
<keyword evidence="7 12" id="KW-0997">Cell inner membrane</keyword>
<keyword evidence="5 12" id="KW-0813">Transport</keyword>
<dbReference type="RefSeq" id="WP_146569253.1">
    <property type="nucleotide sequence ID" value="NZ_CP042306.1"/>
</dbReference>
<dbReference type="PRINTS" id="PR01414">
    <property type="entry name" value="CCMBBIOGNSIS"/>
</dbReference>
<evidence type="ECO:0000256" key="8">
    <source>
        <dbReference type="ARBA" id="ARBA00022692"/>
    </source>
</evidence>
<dbReference type="KEGG" id="spai:FPZ24_00690"/>
<keyword evidence="15" id="KW-1185">Reference proteome</keyword>
<feature type="transmembrane region" description="Helical" evidence="13">
    <location>
        <begin position="97"/>
        <end position="119"/>
    </location>
</feature>
<gene>
    <name evidence="14" type="ORF">FPZ24_00690</name>
</gene>
<dbReference type="EMBL" id="CP042306">
    <property type="protein sequence ID" value="QDZ06169.1"/>
    <property type="molecule type" value="Genomic_DNA"/>
</dbReference>
<evidence type="ECO:0000313" key="15">
    <source>
        <dbReference type="Proteomes" id="UP000315673"/>
    </source>
</evidence>
<keyword evidence="10 13" id="KW-1133">Transmembrane helix</keyword>
<name>A0A5B8LE24_9SPHN</name>
<evidence type="ECO:0000256" key="6">
    <source>
        <dbReference type="ARBA" id="ARBA00022475"/>
    </source>
</evidence>
<feature type="transmembrane region" description="Helical" evidence="13">
    <location>
        <begin position="21"/>
        <end position="39"/>
    </location>
</feature>
<evidence type="ECO:0000256" key="4">
    <source>
        <dbReference type="ARBA" id="ARBA00016452"/>
    </source>
</evidence>
<evidence type="ECO:0000256" key="13">
    <source>
        <dbReference type="SAM" id="Phobius"/>
    </source>
</evidence>